<reference evidence="3 4" key="1">
    <citation type="journal article" date="2019" name="BMC Genomics">
        <title>New insights from Opisthorchis felineus genome: update on genomics of the epidemiologically important liver flukes.</title>
        <authorList>
            <person name="Ershov N.I."/>
            <person name="Mordvinov V.A."/>
            <person name="Prokhortchouk E.B."/>
            <person name="Pakharukova M.Y."/>
            <person name="Gunbin K.V."/>
            <person name="Ustyantsev K."/>
            <person name="Genaev M.A."/>
            <person name="Blinov A.G."/>
            <person name="Mazur A."/>
            <person name="Boulygina E."/>
            <person name="Tsygankova S."/>
            <person name="Khrameeva E."/>
            <person name="Chekanov N."/>
            <person name="Fan G."/>
            <person name="Xiao A."/>
            <person name="Zhang H."/>
            <person name="Xu X."/>
            <person name="Yang H."/>
            <person name="Solovyev V."/>
            <person name="Lee S.M."/>
            <person name="Liu X."/>
            <person name="Afonnikov D.A."/>
            <person name="Skryabin K.G."/>
        </authorList>
    </citation>
    <scope>NUCLEOTIDE SEQUENCE [LARGE SCALE GENOMIC DNA]</scope>
    <source>
        <strain evidence="3">AK-0245</strain>
        <tissue evidence="3">Whole organism</tissue>
    </source>
</reference>
<feature type="coiled-coil region" evidence="1">
    <location>
        <begin position="693"/>
        <end position="741"/>
    </location>
</feature>
<feature type="compositionally biased region" description="Basic and acidic residues" evidence="2">
    <location>
        <begin position="579"/>
        <end position="589"/>
    </location>
</feature>
<feature type="compositionally biased region" description="Basic and acidic residues" evidence="2">
    <location>
        <begin position="56"/>
        <end position="69"/>
    </location>
</feature>
<gene>
    <name evidence="3" type="ORF">CRM22_004427</name>
</gene>
<name>A0A4S2LW95_OPIFE</name>
<comment type="caution">
    <text evidence="3">The sequence shown here is derived from an EMBL/GenBank/DDBJ whole genome shotgun (WGS) entry which is preliminary data.</text>
</comment>
<feature type="region of interest" description="Disordered" evidence="2">
    <location>
        <begin position="627"/>
        <end position="679"/>
    </location>
</feature>
<dbReference type="OrthoDB" id="6273819at2759"/>
<evidence type="ECO:0000313" key="4">
    <source>
        <dbReference type="Proteomes" id="UP000308267"/>
    </source>
</evidence>
<dbReference type="Proteomes" id="UP000308267">
    <property type="component" value="Unassembled WGS sequence"/>
</dbReference>
<feature type="compositionally biased region" description="Polar residues" evidence="2">
    <location>
        <begin position="627"/>
        <end position="641"/>
    </location>
</feature>
<sequence length="1132" mass="127786">MEAESLPDFSAFAVRQADPRFRSPGIMRKHLGREAVAAHTVKKSRRAKSTEPSPLDPKDPQTMPEDKDTLQPMEPTDEASKRWSMNAKTQENMSKSELINSYRLLMNEKLRLERFLSIMSKNHEMARNRLESDLLDAMMCIEDLKQALELRMARRRKIDPREAEERRYLIRQNKKLLNQLYESAKKIERLELTKVEMKEQLELLDFQILEVENQKAMMEEELRKLPSCNHSETQTEDNEDSISQRAQHLKEQVIELQSELCSQKAETAAALAKQHHLDNLVRELRRDNVDLRDQLSKLDDAENSLAESDKPLATGIRALQSQLDTQLERVRELESKLKASRDYSEELETRLQTMDLFKRSHDTAGIQPTTDNTQAAMHDTMTASGHAAGLRVPRVDDLLLQETIRTFHALLAERDQELVQLKRHIRANVDKDDSSSLVLPDLCESAIQTDLYLGQAERLSQMVDTLATGGFVLTAEQVSALKGEINRCLAVMTQCKSEGSSKQTQPQIRDVLSFGDLISAVVQMCQLAEDVRLQMTLSRSSEQQILTTDLRITPTDESEQCAVTFVDQTDKQPLPPATERVRGEEEHSSMDIISHILRKLKGEDNQQRHEKIEQLPVQSKVTSELLPQNKSSLHTQPTALTNECDGRLSSSANLRPSSAPVDSAALKPSAESNTKTPKHYSAQLQELRETSDLEVAKAHLSVSERRRQELERRVLEVTDDLARARAEARAAETSLSAARRTEAALRRRLLVAMDIQGSDADGSSNRHSLGPYAGLDTRDNLELQTALIKSEATNASLTEAAQLDRTRLHDQTMRIGQLEAEHRALMDRLSILQANEASAQRGIVRLQALYEDMLREYSEARFQDLSWRTRDRSRSNFRNGTSNGVEKKTNGLGSHSTFTKLQQQIAALEEENLSLKLAVKEAEEARGTVTSQPVGRCSAPACIEVRGLLKAFQDRFADVMGQLTRTQQCLEAAQANSGQDLDTSVASTPNTGLTLVTTVQKRFNALQDLLDNDAATLSEREMDNVRIKMSDCLDALAHLHRWLQLYIRSTDAEIADLRSTIIDMRIASMGSDQTLITTCANGTEEHPFSCSISLNKKLDMDLLYQREQELQQLRARVRDLEAEVELASPHYR</sequence>
<feature type="coiled-coil region" evidence="1">
    <location>
        <begin position="187"/>
        <end position="350"/>
    </location>
</feature>
<keyword evidence="4" id="KW-1185">Reference proteome</keyword>
<feature type="region of interest" description="Disordered" evidence="2">
    <location>
        <begin position="570"/>
        <end position="590"/>
    </location>
</feature>
<evidence type="ECO:0000256" key="1">
    <source>
        <dbReference type="SAM" id="Coils"/>
    </source>
</evidence>
<feature type="region of interest" description="Disordered" evidence="2">
    <location>
        <begin position="23"/>
        <end position="92"/>
    </location>
</feature>
<protein>
    <submittedName>
        <fullName evidence="3">Uncharacterized protein</fullName>
    </submittedName>
</protein>
<dbReference type="EMBL" id="SJOL01006382">
    <property type="protein sequence ID" value="TGZ68121.1"/>
    <property type="molecule type" value="Genomic_DNA"/>
</dbReference>
<evidence type="ECO:0000256" key="2">
    <source>
        <dbReference type="SAM" id="MobiDB-lite"/>
    </source>
</evidence>
<keyword evidence="1" id="KW-0175">Coiled coil</keyword>
<feature type="region of interest" description="Disordered" evidence="2">
    <location>
        <begin position="873"/>
        <end position="893"/>
    </location>
</feature>
<organism evidence="3 4">
    <name type="scientific">Opisthorchis felineus</name>
    <dbReference type="NCBI Taxonomy" id="147828"/>
    <lineage>
        <taxon>Eukaryota</taxon>
        <taxon>Metazoa</taxon>
        <taxon>Spiralia</taxon>
        <taxon>Lophotrochozoa</taxon>
        <taxon>Platyhelminthes</taxon>
        <taxon>Trematoda</taxon>
        <taxon>Digenea</taxon>
        <taxon>Opisthorchiida</taxon>
        <taxon>Opisthorchiata</taxon>
        <taxon>Opisthorchiidae</taxon>
        <taxon>Opisthorchis</taxon>
    </lineage>
</organism>
<accession>A0A4S2LW95</accession>
<dbReference type="AlphaFoldDB" id="A0A4S2LW95"/>
<proteinExistence type="predicted"/>
<feature type="coiled-coil region" evidence="1">
    <location>
        <begin position="898"/>
        <end position="925"/>
    </location>
</feature>
<evidence type="ECO:0000313" key="3">
    <source>
        <dbReference type="EMBL" id="TGZ68121.1"/>
    </source>
</evidence>